<dbReference type="GO" id="GO:0005978">
    <property type="term" value="P:glycogen biosynthetic process"/>
    <property type="evidence" value="ECO:0007669"/>
    <property type="project" value="UniProtKB-UniRule"/>
</dbReference>
<dbReference type="Gene3D" id="2.60.40.10">
    <property type="entry name" value="Immunoglobulins"/>
    <property type="match status" value="1"/>
</dbReference>
<dbReference type="FunFam" id="2.60.40.1180:FF:000002">
    <property type="entry name" value="1,4-alpha-glucan branching enzyme GlgB"/>
    <property type="match status" value="1"/>
</dbReference>
<dbReference type="PIRSF" id="PIRSF000463">
    <property type="entry name" value="GlgB"/>
    <property type="match status" value="1"/>
</dbReference>
<feature type="active site" description="Proton donor" evidence="10 11">
    <location>
        <position position="363"/>
    </location>
</feature>
<dbReference type="InterPro" id="IPR013783">
    <property type="entry name" value="Ig-like_fold"/>
</dbReference>
<dbReference type="InterPro" id="IPR017853">
    <property type="entry name" value="GH"/>
</dbReference>
<dbReference type="GO" id="GO:0004553">
    <property type="term" value="F:hydrolase activity, hydrolyzing O-glycosyl compounds"/>
    <property type="evidence" value="ECO:0007669"/>
    <property type="project" value="InterPro"/>
</dbReference>
<dbReference type="NCBIfam" id="TIGR01515">
    <property type="entry name" value="branching_enzym"/>
    <property type="match status" value="1"/>
</dbReference>
<dbReference type="SUPFAM" id="SSF51011">
    <property type="entry name" value="Glycosyl hydrolase domain"/>
    <property type="match status" value="1"/>
</dbReference>
<dbReference type="EC" id="2.4.1.18" evidence="10"/>
<name>A0A4V1QUM3_9FIRM</name>
<comment type="similarity">
    <text evidence="4 10">Belongs to the glycosyl hydrolase 13 family. GlgB subfamily.</text>
</comment>
<dbReference type="GO" id="GO:0003844">
    <property type="term" value="F:1,4-alpha-glucan branching enzyme activity"/>
    <property type="evidence" value="ECO:0007669"/>
    <property type="project" value="UniProtKB-UniRule"/>
</dbReference>
<organism evidence="13 14">
    <name type="scientific">Candidatus Borkfalkia ceftriaxoniphila</name>
    <dbReference type="NCBI Taxonomy" id="2508949"/>
    <lineage>
        <taxon>Bacteria</taxon>
        <taxon>Bacillati</taxon>
        <taxon>Bacillota</taxon>
        <taxon>Clostridia</taxon>
        <taxon>Christensenellales</taxon>
        <taxon>Christensenellaceae</taxon>
        <taxon>Candidatus Borkfalkia</taxon>
    </lineage>
</organism>
<dbReference type="Gene3D" id="2.60.40.1180">
    <property type="entry name" value="Golgi alpha-mannosidase II"/>
    <property type="match status" value="1"/>
</dbReference>
<evidence type="ECO:0000256" key="6">
    <source>
        <dbReference type="ARBA" id="ARBA00022676"/>
    </source>
</evidence>
<evidence type="ECO:0000256" key="2">
    <source>
        <dbReference type="ARBA" id="ARBA00002953"/>
    </source>
</evidence>
<dbReference type="CDD" id="cd11322">
    <property type="entry name" value="AmyAc_Glg_BE"/>
    <property type="match status" value="1"/>
</dbReference>
<gene>
    <name evidence="10 13" type="primary">glgB</name>
    <name evidence="13" type="ORF">ESZ91_11300</name>
</gene>
<keyword evidence="9 10" id="KW-0119">Carbohydrate metabolism</keyword>
<dbReference type="CDD" id="cd02855">
    <property type="entry name" value="E_set_GBE_prok_N"/>
    <property type="match status" value="1"/>
</dbReference>
<dbReference type="EMBL" id="SDOZ01000005">
    <property type="protein sequence ID" value="RXZ57930.1"/>
    <property type="molecule type" value="Genomic_DNA"/>
</dbReference>
<accession>A0A4V1QUM3</accession>
<dbReference type="SMART" id="SM00642">
    <property type="entry name" value="Aamy"/>
    <property type="match status" value="1"/>
</dbReference>
<comment type="caution">
    <text evidence="13">The sequence shown here is derived from an EMBL/GenBank/DDBJ whole genome shotgun (WGS) entry which is preliminary data.</text>
</comment>
<dbReference type="InterPro" id="IPR006407">
    <property type="entry name" value="GlgB"/>
</dbReference>
<dbReference type="NCBIfam" id="NF008967">
    <property type="entry name" value="PRK12313.1"/>
    <property type="match status" value="1"/>
</dbReference>
<sequence length="629" mass="72971">MEVTMQEVEFPLFLFHNGKNVRSYEFFGAHPARDDGKKGVVFRVWAPRAKSVSVVGDFNGWDPAAHVMTRLLDGETFELFIPHIKNYEVYKYCICAQDGRYLYKADPFAFHAETPSKTASKVYDLNGFKWSDKAYRDSLKKKNIYASPMNIYELNALSWRQYGDGNYFDFGKLISELIPYLKEMRYTHVEFMPLSEYPYDGSWGYQVTGYYAITSRLGTPHDFMKLVDELHKNGIGVILDWVPAHFPKDAHGLYEFDGAPLYECPQWDRMEHKSWGTRVFDYGRNEVLSFLISNALFYFDRYHIDGLRVDAVASMLYLDYDKKPGEWVPNIYGENKNLEAIAFLQKLNAAVFSEYPQAMMIAEESTAWPLVTKPVDVGGLGFNFKWNMGWMNDVLSYMQTDPYFRSYNHNKLTFSMFYAFTENFVLPISHDEVVHGKRSLIDKMPGSYEEKFANVRAFMGYMMSHPGKKLLFMGSEFGQFKEWDYREGLEFFLEEYPMHAKLALMNRELNLFYAQTPAFYEIEDSWDGFEWMAADDADRNIIAYLRRDKSGEQYLVIVNFSGVKAENYRLGVPKGKYKIVFNTDSVKYGGAGALSKRVFATSKKISHGRENSILVDVPALTCLYLQKTE</sequence>
<dbReference type="NCBIfam" id="NF003811">
    <property type="entry name" value="PRK05402.1"/>
    <property type="match status" value="1"/>
</dbReference>
<keyword evidence="14" id="KW-1185">Reference proteome</keyword>
<evidence type="ECO:0000256" key="10">
    <source>
        <dbReference type="HAMAP-Rule" id="MF_00685"/>
    </source>
</evidence>
<dbReference type="AlphaFoldDB" id="A0A4V1QUM3"/>
<dbReference type="PANTHER" id="PTHR43651">
    <property type="entry name" value="1,4-ALPHA-GLUCAN-BRANCHING ENZYME"/>
    <property type="match status" value="1"/>
</dbReference>
<keyword evidence="5 10" id="KW-0321">Glycogen metabolism</keyword>
<dbReference type="Gene3D" id="3.20.20.80">
    <property type="entry name" value="Glycosidases"/>
    <property type="match status" value="1"/>
</dbReference>
<evidence type="ECO:0000256" key="9">
    <source>
        <dbReference type="ARBA" id="ARBA00023277"/>
    </source>
</evidence>
<evidence type="ECO:0000256" key="8">
    <source>
        <dbReference type="ARBA" id="ARBA00023056"/>
    </source>
</evidence>
<dbReference type="GO" id="GO:0005829">
    <property type="term" value="C:cytosol"/>
    <property type="evidence" value="ECO:0007669"/>
    <property type="project" value="TreeGrafter"/>
</dbReference>
<dbReference type="InterPro" id="IPR013780">
    <property type="entry name" value="Glyco_hydro_b"/>
</dbReference>
<keyword evidence="8 10" id="KW-0320">Glycogen biosynthesis</keyword>
<dbReference type="PANTHER" id="PTHR43651:SF3">
    <property type="entry name" value="1,4-ALPHA-GLUCAN-BRANCHING ENZYME"/>
    <property type="match status" value="1"/>
</dbReference>
<comment type="catalytic activity">
    <reaction evidence="1 10">
        <text>Transfers a segment of a (1-&gt;4)-alpha-D-glucan chain to a primary hydroxy group in a similar glucan chain.</text>
        <dbReference type="EC" id="2.4.1.18"/>
    </reaction>
</comment>
<dbReference type="OrthoDB" id="9800174at2"/>
<keyword evidence="6 10" id="KW-0328">Glycosyltransferase</keyword>
<evidence type="ECO:0000256" key="1">
    <source>
        <dbReference type="ARBA" id="ARBA00000826"/>
    </source>
</evidence>
<feature type="active site" description="Nucleophile" evidence="10 11">
    <location>
        <position position="310"/>
    </location>
</feature>
<evidence type="ECO:0000256" key="11">
    <source>
        <dbReference type="PIRSR" id="PIRSR000463-1"/>
    </source>
</evidence>
<proteinExistence type="inferred from homology"/>
<dbReference type="SUPFAM" id="SSF51445">
    <property type="entry name" value="(Trans)glycosidases"/>
    <property type="match status" value="1"/>
</dbReference>
<comment type="function">
    <text evidence="2 10">Catalyzes the formation of the alpha-1,6-glucosidic linkages in glycogen by scission of a 1,4-alpha-linked oligosaccharide from growing alpha-1,4-glucan chains and the subsequent attachment of the oligosaccharide to the alpha-1,6 position.</text>
</comment>
<dbReference type="UniPathway" id="UPA00164"/>
<dbReference type="Pfam" id="PF02922">
    <property type="entry name" value="CBM_48"/>
    <property type="match status" value="1"/>
</dbReference>
<reference evidence="13 14" key="1">
    <citation type="journal article" date="2019" name="Gut">
        <title>Antibiotics-induced monodominance of a novel gut bacterial order.</title>
        <authorList>
            <person name="Hildebrand F."/>
            <person name="Moitinho-Silva L."/>
            <person name="Blasche S."/>
            <person name="Jahn M.T."/>
            <person name="Gossmann T.I."/>
            <person name="Heuerta-Cepas J."/>
            <person name="Hercog R."/>
            <person name="Luetge M."/>
            <person name="Bahram M."/>
            <person name="Pryszlak A."/>
            <person name="Alves R.J."/>
            <person name="Waszak S.M."/>
            <person name="Zhu A."/>
            <person name="Ye L."/>
            <person name="Costea P.I."/>
            <person name="Aalvink S."/>
            <person name="Belzer C."/>
            <person name="Forslund S.K."/>
            <person name="Sunagawa S."/>
            <person name="Hentschel U."/>
            <person name="Merten C."/>
            <person name="Patil K.R."/>
            <person name="Benes V."/>
            <person name="Bork P."/>
        </authorList>
    </citation>
    <scope>NUCLEOTIDE SEQUENCE [LARGE SCALE GENOMIC DNA]</scope>
    <source>
        <strain evidence="13 14">HDS1380</strain>
    </source>
</reference>
<evidence type="ECO:0000256" key="4">
    <source>
        <dbReference type="ARBA" id="ARBA00009000"/>
    </source>
</evidence>
<protein>
    <recommendedName>
        <fullName evidence="10">1,4-alpha-glucan branching enzyme GlgB</fullName>
        <ecNumber evidence="10">2.4.1.18</ecNumber>
    </recommendedName>
    <alternativeName>
        <fullName evidence="10">1,4-alpha-D-glucan:1,4-alpha-D-glucan 6-glucosyl-transferase</fullName>
    </alternativeName>
    <alternativeName>
        <fullName evidence="10">Alpha-(1-&gt;4)-glucan branching enzyme</fullName>
    </alternativeName>
    <alternativeName>
        <fullName evidence="10">Glycogen branching enzyme</fullName>
        <shortName evidence="10">BE</shortName>
    </alternativeName>
</protein>
<feature type="domain" description="Glycosyl hydrolase family 13 catalytic" evidence="12">
    <location>
        <begin position="160"/>
        <end position="509"/>
    </location>
</feature>
<dbReference type="InterPro" id="IPR004193">
    <property type="entry name" value="Glyco_hydro_13_N"/>
</dbReference>
<dbReference type="HAMAP" id="MF_00685">
    <property type="entry name" value="GlgB"/>
    <property type="match status" value="1"/>
</dbReference>
<dbReference type="InterPro" id="IPR006048">
    <property type="entry name" value="A-amylase/branching_C"/>
</dbReference>
<evidence type="ECO:0000256" key="5">
    <source>
        <dbReference type="ARBA" id="ARBA00022600"/>
    </source>
</evidence>
<evidence type="ECO:0000256" key="7">
    <source>
        <dbReference type="ARBA" id="ARBA00022679"/>
    </source>
</evidence>
<dbReference type="Pfam" id="PF02806">
    <property type="entry name" value="Alpha-amylase_C"/>
    <property type="match status" value="1"/>
</dbReference>
<dbReference type="GO" id="GO:0043169">
    <property type="term" value="F:cation binding"/>
    <property type="evidence" value="ECO:0007669"/>
    <property type="project" value="InterPro"/>
</dbReference>
<dbReference type="Pfam" id="PF00128">
    <property type="entry name" value="Alpha-amylase"/>
    <property type="match status" value="1"/>
</dbReference>
<evidence type="ECO:0000313" key="14">
    <source>
        <dbReference type="Proteomes" id="UP000291269"/>
    </source>
</evidence>
<comment type="pathway">
    <text evidence="3 10">Glycan biosynthesis; glycogen biosynthesis.</text>
</comment>
<evidence type="ECO:0000259" key="12">
    <source>
        <dbReference type="SMART" id="SM00642"/>
    </source>
</evidence>
<dbReference type="FunFam" id="3.20.20.80:FF:000003">
    <property type="entry name" value="1,4-alpha-glucan branching enzyme GlgB"/>
    <property type="match status" value="1"/>
</dbReference>
<evidence type="ECO:0000256" key="3">
    <source>
        <dbReference type="ARBA" id="ARBA00004964"/>
    </source>
</evidence>
<dbReference type="InterPro" id="IPR006047">
    <property type="entry name" value="GH13_cat_dom"/>
</dbReference>
<keyword evidence="7 10" id="KW-0808">Transferase</keyword>
<comment type="subunit">
    <text evidence="10">Monomer.</text>
</comment>
<dbReference type="Proteomes" id="UP000291269">
    <property type="component" value="Unassembled WGS sequence"/>
</dbReference>
<evidence type="ECO:0000313" key="13">
    <source>
        <dbReference type="EMBL" id="RXZ57930.1"/>
    </source>
</evidence>
<dbReference type="InterPro" id="IPR037439">
    <property type="entry name" value="Branching_enzy"/>
</dbReference>
<dbReference type="InterPro" id="IPR044143">
    <property type="entry name" value="GlgB_N_E_set_prok"/>
</dbReference>